<dbReference type="Pfam" id="PF05159">
    <property type="entry name" value="Capsule_synth"/>
    <property type="match status" value="2"/>
</dbReference>
<gene>
    <name evidence="1" type="ORF">Tasa_031_009</name>
</gene>
<dbReference type="GO" id="GO:0000271">
    <property type="term" value="P:polysaccharide biosynthetic process"/>
    <property type="evidence" value="ECO:0007669"/>
    <property type="project" value="InterPro"/>
</dbReference>
<evidence type="ECO:0000313" key="1">
    <source>
        <dbReference type="EMBL" id="GAN54791.1"/>
    </source>
</evidence>
<evidence type="ECO:0000313" key="2">
    <source>
        <dbReference type="Proteomes" id="UP000032679"/>
    </source>
</evidence>
<dbReference type="OrthoDB" id="543755at2"/>
<dbReference type="GO" id="GO:0015774">
    <property type="term" value="P:polysaccharide transport"/>
    <property type="evidence" value="ECO:0007669"/>
    <property type="project" value="InterPro"/>
</dbReference>
<dbReference type="STRING" id="1231623.Tasa_031_009"/>
<accession>A0A0D6MMY1</accession>
<dbReference type="InterPro" id="IPR007833">
    <property type="entry name" value="Capsule_polysaccharide_synth"/>
</dbReference>
<dbReference type="EMBL" id="BALE01000031">
    <property type="protein sequence ID" value="GAN54791.1"/>
    <property type="molecule type" value="Genomic_DNA"/>
</dbReference>
<reference evidence="1 2" key="1">
    <citation type="submission" date="2012-10" db="EMBL/GenBank/DDBJ databases">
        <title>Genome sequencing of Tanticharoenia sakaeratensis NBRC 103193.</title>
        <authorList>
            <person name="Azuma Y."/>
            <person name="Hadano H."/>
            <person name="Hirakawa H."/>
            <person name="Matsushita K."/>
        </authorList>
    </citation>
    <scope>NUCLEOTIDE SEQUENCE [LARGE SCALE GENOMIC DNA]</scope>
    <source>
        <strain evidence="1 2">NBRC 103193</strain>
    </source>
</reference>
<dbReference type="CDD" id="cd16439">
    <property type="entry name" value="beta_Kdo_transferase_KpsC_2"/>
    <property type="match status" value="1"/>
</dbReference>
<protein>
    <submittedName>
        <fullName evidence="1">Capsule polysaccharide biosynthesis protein</fullName>
    </submittedName>
</protein>
<keyword evidence="2" id="KW-1185">Reference proteome</keyword>
<dbReference type="Proteomes" id="UP000032679">
    <property type="component" value="Unassembled WGS sequence"/>
</dbReference>
<name>A0A0D6MMY1_9PROT</name>
<dbReference type="RefSeq" id="WP_048849528.1">
    <property type="nucleotide sequence ID" value="NZ_BALE01000031.1"/>
</dbReference>
<organism evidence="1 2">
    <name type="scientific">Tanticharoenia sakaeratensis NBRC 103193</name>
    <dbReference type="NCBI Taxonomy" id="1231623"/>
    <lineage>
        <taxon>Bacteria</taxon>
        <taxon>Pseudomonadati</taxon>
        <taxon>Pseudomonadota</taxon>
        <taxon>Alphaproteobacteria</taxon>
        <taxon>Acetobacterales</taxon>
        <taxon>Acetobacteraceae</taxon>
        <taxon>Tanticharoenia</taxon>
    </lineage>
</organism>
<sequence>MSFSPPSPANRAPLLLQTPPFHASVPLLGQVQCSWGDLTPSYDAPADNDAVRSLLATRTGGTFWAPLPPPDARRAIVVCASGDPARATALWTAARNAHEVERIVFSLPEPDIRFQPLTQCIRAVGGAVVASSVNPWALFDNAADIICDADEIGTLAALGTLRDLPVWRNAAGSLDLIRDSTAAGRAITLLDHATRYRCPFHGTPITAQDAIALLDEWQQIIMRNRSTAVCVGMSLWKRRRIADLFATANPRRPFPVFRRGTAGAVSAARGRGGIAVWSTRMPPGLDRRAEAATVPVARVEDGFIRSAGLGSGLLPPASIIVDTRGVYYDPARPSDLEHLLATHPLGPDLQVRAEKLIACIVAGGVSKYAHGGAAPDLGAPPGRRVVLVPGQVADDLSVRLGGAGIAGNLELLRRVRAACPDAFIVYRPHPDVDAGHRLGAIPEEQVLTLADHVCRVGAMAPLLDIVDEVHTLTSLAGFEALMRGKAVTTYGQPFYAGWGLTQDHAPLARRTRRLTIAQLAAATLLLYPRYIDPLTRLPCGPEVLISRFGMPSLWRPTLLMRLRRHQGAFRKAANKGAQSVFRTIAAIWRRP</sequence>
<proteinExistence type="predicted"/>
<comment type="caution">
    <text evidence="1">The sequence shown here is derived from an EMBL/GenBank/DDBJ whole genome shotgun (WGS) entry which is preliminary data.</text>
</comment>
<dbReference type="AlphaFoldDB" id="A0A0D6MMY1"/>